<dbReference type="Proteomes" id="UP000190027">
    <property type="component" value="Unassembled WGS sequence"/>
</dbReference>
<dbReference type="PROSITE" id="PS51273">
    <property type="entry name" value="GATASE_TYPE_1"/>
    <property type="match status" value="1"/>
</dbReference>
<dbReference type="InterPro" id="IPR050472">
    <property type="entry name" value="Anth_synth/Amidotransfase"/>
</dbReference>
<accession>A0A1T4WBE2</accession>
<dbReference type="PRINTS" id="PR00099">
    <property type="entry name" value="CPSGATASE"/>
</dbReference>
<dbReference type="EMBL" id="FUYC01000002">
    <property type="protein sequence ID" value="SKA74593.1"/>
    <property type="molecule type" value="Genomic_DNA"/>
</dbReference>
<evidence type="ECO:0000256" key="3">
    <source>
        <dbReference type="ARBA" id="ARBA00007800"/>
    </source>
</evidence>
<dbReference type="UniPathway" id="UPA00068">
    <property type="reaction ID" value="UER00171"/>
</dbReference>
<comment type="subunit">
    <text evidence="11">Composed of two chains; the small (or glutamine) chain promotes the hydrolysis of glutamine to ammonia, which is used by the large (or ammonia) chain to synthesize carbamoyl phosphate. Tetramer of heterodimers (alpha,beta)4.</text>
</comment>
<organism evidence="13 14">
    <name type="scientific">Paucidesulfovibrio gracilis DSM 16080</name>
    <dbReference type="NCBI Taxonomy" id="1121449"/>
    <lineage>
        <taxon>Bacteria</taxon>
        <taxon>Pseudomonadati</taxon>
        <taxon>Thermodesulfobacteriota</taxon>
        <taxon>Desulfovibrionia</taxon>
        <taxon>Desulfovibrionales</taxon>
        <taxon>Desulfovibrionaceae</taxon>
        <taxon>Paucidesulfovibrio</taxon>
    </lineage>
</organism>
<keyword evidence="6 11" id="KW-0067">ATP-binding</keyword>
<evidence type="ECO:0000256" key="2">
    <source>
        <dbReference type="ARBA" id="ARBA00005077"/>
    </source>
</evidence>
<keyword evidence="14" id="KW-1185">Reference proteome</keyword>
<dbReference type="GO" id="GO:0006541">
    <property type="term" value="P:glutamine metabolic process"/>
    <property type="evidence" value="ECO:0007669"/>
    <property type="project" value="InterPro"/>
</dbReference>
<evidence type="ECO:0000256" key="8">
    <source>
        <dbReference type="ARBA" id="ARBA00022975"/>
    </source>
</evidence>
<dbReference type="AlphaFoldDB" id="A0A1T4WBE2"/>
<dbReference type="FunFam" id="3.50.30.20:FF:000001">
    <property type="entry name" value="Carbamoyl-phosphate synthase small chain"/>
    <property type="match status" value="1"/>
</dbReference>
<evidence type="ECO:0000256" key="11">
    <source>
        <dbReference type="HAMAP-Rule" id="MF_01209"/>
    </source>
</evidence>
<name>A0A1T4WBE2_9BACT</name>
<evidence type="ECO:0000259" key="12">
    <source>
        <dbReference type="SMART" id="SM01097"/>
    </source>
</evidence>
<feature type="active site" evidence="11">
    <location>
        <position position="346"/>
    </location>
</feature>
<dbReference type="InterPro" id="IPR017926">
    <property type="entry name" value="GATASE"/>
</dbReference>
<evidence type="ECO:0000256" key="9">
    <source>
        <dbReference type="ARBA" id="ARBA00048816"/>
    </source>
</evidence>
<feature type="active site" evidence="11">
    <location>
        <position position="348"/>
    </location>
</feature>
<dbReference type="EC" id="6.3.5.5" evidence="11"/>
<evidence type="ECO:0000256" key="10">
    <source>
        <dbReference type="ARBA" id="ARBA00049285"/>
    </source>
</evidence>
<dbReference type="InterPro" id="IPR006274">
    <property type="entry name" value="CarbamoylP_synth_ssu"/>
</dbReference>
<keyword evidence="11" id="KW-0028">Amino-acid biosynthesis</keyword>
<dbReference type="Gene3D" id="3.40.50.880">
    <property type="match status" value="1"/>
</dbReference>
<keyword evidence="11" id="KW-0055">Arginine biosynthesis</keyword>
<feature type="binding site" evidence="11">
    <location>
        <position position="236"/>
    </location>
    <ligand>
        <name>L-glutamine</name>
        <dbReference type="ChEBI" id="CHEBI:58359"/>
    </ligand>
</feature>
<keyword evidence="5 11" id="KW-0547">Nucleotide-binding</keyword>
<evidence type="ECO:0000256" key="1">
    <source>
        <dbReference type="ARBA" id="ARBA00004812"/>
    </source>
</evidence>
<dbReference type="HAMAP" id="MF_01209">
    <property type="entry name" value="CPSase_S_chain"/>
    <property type="match status" value="1"/>
</dbReference>
<dbReference type="InterPro" id="IPR029062">
    <property type="entry name" value="Class_I_gatase-like"/>
</dbReference>
<comment type="pathway">
    <text evidence="2 11">Amino-acid biosynthesis; L-arginine biosynthesis; carbamoyl phosphate from bicarbonate: step 1/1.</text>
</comment>
<dbReference type="UniPathway" id="UPA00070">
    <property type="reaction ID" value="UER00115"/>
</dbReference>
<dbReference type="STRING" id="1121449.SAMN02745704_00714"/>
<comment type="catalytic activity">
    <reaction evidence="10 11">
        <text>L-glutamine + H2O = L-glutamate + NH4(+)</text>
        <dbReference type="Rhea" id="RHEA:15889"/>
        <dbReference type="ChEBI" id="CHEBI:15377"/>
        <dbReference type="ChEBI" id="CHEBI:28938"/>
        <dbReference type="ChEBI" id="CHEBI:29985"/>
        <dbReference type="ChEBI" id="CHEBI:58359"/>
    </reaction>
</comment>
<feature type="binding site" evidence="11">
    <location>
        <position position="307"/>
    </location>
    <ligand>
        <name>L-glutamine</name>
        <dbReference type="ChEBI" id="CHEBI:58359"/>
    </ligand>
</feature>
<reference evidence="13 14" key="1">
    <citation type="submission" date="2017-02" db="EMBL/GenBank/DDBJ databases">
        <authorList>
            <person name="Peterson S.W."/>
        </authorList>
    </citation>
    <scope>NUCLEOTIDE SEQUENCE [LARGE SCALE GENOMIC DNA]</scope>
    <source>
        <strain evidence="13 14">DSM 16080</strain>
    </source>
</reference>
<comment type="pathway">
    <text evidence="1 11">Pyrimidine metabolism; UMP biosynthesis via de novo pathway; (S)-dihydroorotate from bicarbonate: step 1/3.</text>
</comment>
<sequence length="373" mass="40722">MKAILALEDGTLFPGESFTGPIKANGEVIFNTGMTGYQEVLTDPSYAGQMVCMTYPLIGNYGVNPEDVESDRIQVAGFIVKECCKLPSNWRSTRPLPEYLAEAGVAGIEGVDTRALTRHLRLHGAMRGVISTQVDDTAALVEQARNIPLMQGQNLADRVSTDQPYLWTENGPETVNLNDFQWPDGGPRLVVYDFGIKWNIHRLLADQGFVQLTVPSGFAADDVRALKPDAVFLSNGPGDPAVVTGAVEATRDLCEDTPVGGICLGHQILGLALGGTTFKLPFGHHGCNHPVMDLETEKIEISSQNHGFCVDISGLNHLKMTHRNLNDDTLEGFAHRDKPVIAIQFHPEAAPGPHDSGYFFARFREMVRRESGK</sequence>
<dbReference type="NCBIfam" id="TIGR01368">
    <property type="entry name" value="CPSaseIIsmall"/>
    <property type="match status" value="1"/>
</dbReference>
<dbReference type="GO" id="GO:0005524">
    <property type="term" value="F:ATP binding"/>
    <property type="evidence" value="ECO:0007669"/>
    <property type="project" value="UniProtKB-UniRule"/>
</dbReference>
<evidence type="ECO:0000313" key="14">
    <source>
        <dbReference type="Proteomes" id="UP000190027"/>
    </source>
</evidence>
<feature type="active site" description="Nucleophile" evidence="11">
    <location>
        <position position="263"/>
    </location>
</feature>
<evidence type="ECO:0000256" key="4">
    <source>
        <dbReference type="ARBA" id="ARBA00022598"/>
    </source>
</evidence>
<dbReference type="Pfam" id="PF00988">
    <property type="entry name" value="CPSase_sm_chain"/>
    <property type="match status" value="1"/>
</dbReference>
<dbReference type="CDD" id="cd01744">
    <property type="entry name" value="GATase1_CPSase"/>
    <property type="match status" value="1"/>
</dbReference>
<evidence type="ECO:0000256" key="6">
    <source>
        <dbReference type="ARBA" id="ARBA00022840"/>
    </source>
</evidence>
<dbReference type="PRINTS" id="PR00096">
    <property type="entry name" value="GATASE"/>
</dbReference>
<dbReference type="InterPro" id="IPR002474">
    <property type="entry name" value="CarbamoylP_synth_ssu_N"/>
</dbReference>
<dbReference type="SUPFAM" id="SSF52021">
    <property type="entry name" value="Carbamoyl phosphate synthetase, small subunit N-terminal domain"/>
    <property type="match status" value="1"/>
</dbReference>
<dbReference type="NCBIfam" id="NF009475">
    <property type="entry name" value="PRK12838.1"/>
    <property type="match status" value="1"/>
</dbReference>
<feature type="binding site" evidence="11">
    <location>
        <position position="45"/>
    </location>
    <ligand>
        <name>L-glutamine</name>
        <dbReference type="ChEBI" id="CHEBI:58359"/>
    </ligand>
</feature>
<dbReference type="InterPro" id="IPR036480">
    <property type="entry name" value="CarbP_synth_ssu_N_sf"/>
</dbReference>
<feature type="binding site" evidence="11">
    <location>
        <position position="264"/>
    </location>
    <ligand>
        <name>L-glutamine</name>
        <dbReference type="ChEBI" id="CHEBI:58359"/>
    </ligand>
</feature>
<evidence type="ECO:0000256" key="5">
    <source>
        <dbReference type="ARBA" id="ARBA00022741"/>
    </source>
</evidence>
<dbReference type="PANTHER" id="PTHR43418:SF7">
    <property type="entry name" value="CARBAMOYL-PHOSPHATE SYNTHASE SMALL CHAIN"/>
    <property type="match status" value="1"/>
</dbReference>
<dbReference type="RefSeq" id="WP_078716276.1">
    <property type="nucleotide sequence ID" value="NZ_FUYC01000002.1"/>
</dbReference>
<protein>
    <recommendedName>
        <fullName evidence="11">Carbamoyl phosphate synthase small chain</fullName>
        <ecNumber evidence="11">6.3.5.5</ecNumber>
    </recommendedName>
    <alternativeName>
        <fullName evidence="11">Carbamoyl phosphate synthetase glutamine chain</fullName>
    </alternativeName>
</protein>
<comment type="similarity">
    <text evidence="3 11">Belongs to the CarA family.</text>
</comment>
<comment type="function">
    <text evidence="11">Small subunit of the glutamine-dependent carbamoyl phosphate synthetase (CPSase). CPSase catalyzes the formation of carbamoyl phosphate from the ammonia moiety of glutamine, carbonate, and phosphate donated by ATP, constituting the first step of 2 biosynthetic pathways, one leading to arginine and/or urea and the other to pyrimidine nucleotides. The small subunit (glutamine amidotransferase) binds and cleaves glutamine to supply the large subunit with the substrate ammonia.</text>
</comment>
<dbReference type="GO" id="GO:0004088">
    <property type="term" value="F:carbamoyl-phosphate synthase (glutamine-hydrolyzing) activity"/>
    <property type="evidence" value="ECO:0007669"/>
    <property type="project" value="UniProtKB-UniRule"/>
</dbReference>
<dbReference type="OrthoDB" id="9804328at2"/>
<dbReference type="SMART" id="SM01097">
    <property type="entry name" value="CPSase_sm_chain"/>
    <property type="match status" value="1"/>
</dbReference>
<comment type="catalytic activity">
    <reaction evidence="9 11">
        <text>hydrogencarbonate + L-glutamine + 2 ATP + H2O = carbamoyl phosphate + L-glutamate + 2 ADP + phosphate + 2 H(+)</text>
        <dbReference type="Rhea" id="RHEA:18633"/>
        <dbReference type="ChEBI" id="CHEBI:15377"/>
        <dbReference type="ChEBI" id="CHEBI:15378"/>
        <dbReference type="ChEBI" id="CHEBI:17544"/>
        <dbReference type="ChEBI" id="CHEBI:29985"/>
        <dbReference type="ChEBI" id="CHEBI:30616"/>
        <dbReference type="ChEBI" id="CHEBI:43474"/>
        <dbReference type="ChEBI" id="CHEBI:58228"/>
        <dbReference type="ChEBI" id="CHEBI:58359"/>
        <dbReference type="ChEBI" id="CHEBI:456216"/>
        <dbReference type="EC" id="6.3.5.5"/>
    </reaction>
</comment>
<keyword evidence="7 11" id="KW-0315">Glutamine amidotransferase</keyword>
<dbReference type="SUPFAM" id="SSF52317">
    <property type="entry name" value="Class I glutamine amidotransferase-like"/>
    <property type="match status" value="1"/>
</dbReference>
<feature type="binding site" evidence="11">
    <location>
        <position position="308"/>
    </location>
    <ligand>
        <name>L-glutamine</name>
        <dbReference type="ChEBI" id="CHEBI:58359"/>
    </ligand>
</feature>
<dbReference type="GO" id="GO:0004359">
    <property type="term" value="F:glutaminase activity"/>
    <property type="evidence" value="ECO:0007669"/>
    <property type="project" value="RHEA"/>
</dbReference>
<dbReference type="PRINTS" id="PR00097">
    <property type="entry name" value="ANTSNTHASEII"/>
</dbReference>
<dbReference type="PANTHER" id="PTHR43418">
    <property type="entry name" value="MULTIFUNCTIONAL TRYPTOPHAN BIOSYNTHESIS PROTEIN-RELATED"/>
    <property type="match status" value="1"/>
</dbReference>
<dbReference type="GO" id="GO:0006526">
    <property type="term" value="P:L-arginine biosynthetic process"/>
    <property type="evidence" value="ECO:0007669"/>
    <property type="project" value="UniProtKB-UniRule"/>
</dbReference>
<gene>
    <name evidence="11" type="primary">carA</name>
    <name evidence="13" type="ORF">SAMN02745704_00714</name>
</gene>
<dbReference type="Gene3D" id="3.50.30.20">
    <property type="entry name" value="Carbamoyl-phosphate synthase small subunit, N-terminal domain"/>
    <property type="match status" value="1"/>
</dbReference>
<feature type="binding site" evidence="11">
    <location>
        <position position="238"/>
    </location>
    <ligand>
        <name>L-glutamine</name>
        <dbReference type="ChEBI" id="CHEBI:58359"/>
    </ligand>
</feature>
<dbReference type="GO" id="GO:0044205">
    <property type="term" value="P:'de novo' UMP biosynthetic process"/>
    <property type="evidence" value="ECO:0007669"/>
    <property type="project" value="UniProtKB-UniRule"/>
</dbReference>
<dbReference type="Pfam" id="PF00117">
    <property type="entry name" value="GATase"/>
    <property type="match status" value="1"/>
</dbReference>
<feature type="binding site" evidence="11">
    <location>
        <position position="267"/>
    </location>
    <ligand>
        <name>L-glutamine</name>
        <dbReference type="ChEBI" id="CHEBI:58359"/>
    </ligand>
</feature>
<keyword evidence="4 11" id="KW-0436">Ligase</keyword>
<feature type="domain" description="Carbamoyl-phosphate synthase small subunit N-terminal" evidence="12">
    <location>
        <begin position="1"/>
        <end position="131"/>
    </location>
</feature>
<evidence type="ECO:0000256" key="7">
    <source>
        <dbReference type="ARBA" id="ARBA00022962"/>
    </source>
</evidence>
<evidence type="ECO:0000313" key="13">
    <source>
        <dbReference type="EMBL" id="SKA74593.1"/>
    </source>
</evidence>
<proteinExistence type="inferred from homology"/>
<feature type="binding site" evidence="11">
    <location>
        <position position="305"/>
    </location>
    <ligand>
        <name>L-glutamine</name>
        <dbReference type="ChEBI" id="CHEBI:58359"/>
    </ligand>
</feature>
<feature type="region of interest" description="CPSase" evidence="11">
    <location>
        <begin position="1"/>
        <end position="187"/>
    </location>
</feature>
<keyword evidence="8 11" id="KW-0665">Pyrimidine biosynthesis</keyword>
<dbReference type="GO" id="GO:0006207">
    <property type="term" value="P:'de novo' pyrimidine nucleobase biosynthetic process"/>
    <property type="evidence" value="ECO:0007669"/>
    <property type="project" value="InterPro"/>
</dbReference>
<dbReference type="InterPro" id="IPR035686">
    <property type="entry name" value="CPSase_GATase1"/>
</dbReference>